<dbReference type="GO" id="GO:0017000">
    <property type="term" value="P:antibiotic biosynthetic process"/>
    <property type="evidence" value="ECO:0007669"/>
    <property type="project" value="UniProtKB-ARBA"/>
</dbReference>
<dbReference type="RefSeq" id="WP_182605393.1">
    <property type="nucleotide sequence ID" value="NZ_VKHT01000119.1"/>
</dbReference>
<dbReference type="Proteomes" id="UP000538929">
    <property type="component" value="Unassembled WGS sequence"/>
</dbReference>
<evidence type="ECO:0000256" key="2">
    <source>
        <dbReference type="ARBA" id="ARBA00022679"/>
    </source>
</evidence>
<dbReference type="GO" id="GO:0008168">
    <property type="term" value="F:methyltransferase activity"/>
    <property type="evidence" value="ECO:0007669"/>
    <property type="project" value="UniProtKB-KW"/>
</dbReference>
<dbReference type="InterPro" id="IPR029063">
    <property type="entry name" value="SAM-dependent_MTases_sf"/>
</dbReference>
<proteinExistence type="predicted"/>
<dbReference type="SUPFAM" id="SSF53335">
    <property type="entry name" value="S-adenosyl-L-methionine-dependent methyltransferases"/>
    <property type="match status" value="1"/>
</dbReference>
<evidence type="ECO:0000259" key="3">
    <source>
        <dbReference type="Pfam" id="PF13649"/>
    </source>
</evidence>
<evidence type="ECO:0000313" key="4">
    <source>
        <dbReference type="EMBL" id="MBB0243767.1"/>
    </source>
</evidence>
<dbReference type="InterPro" id="IPR041698">
    <property type="entry name" value="Methyltransf_25"/>
</dbReference>
<keyword evidence="1 4" id="KW-0489">Methyltransferase</keyword>
<keyword evidence="5" id="KW-1185">Reference proteome</keyword>
<keyword evidence="2 4" id="KW-0808">Transferase</keyword>
<dbReference type="GO" id="GO:0032259">
    <property type="term" value="P:methylation"/>
    <property type="evidence" value="ECO:0007669"/>
    <property type="project" value="UniProtKB-KW"/>
</dbReference>
<dbReference type="Pfam" id="PF13649">
    <property type="entry name" value="Methyltransf_25"/>
    <property type="match status" value="1"/>
</dbReference>
<gene>
    <name evidence="4" type="ORF">FNQ90_06505</name>
</gene>
<organism evidence="4 5">
    <name type="scientific">Streptomyces alkaliphilus</name>
    <dbReference type="NCBI Taxonomy" id="1472722"/>
    <lineage>
        <taxon>Bacteria</taxon>
        <taxon>Bacillati</taxon>
        <taxon>Actinomycetota</taxon>
        <taxon>Actinomycetes</taxon>
        <taxon>Kitasatosporales</taxon>
        <taxon>Streptomycetaceae</taxon>
        <taxon>Streptomyces</taxon>
    </lineage>
</organism>
<dbReference type="PANTHER" id="PTHR43861:SF1">
    <property type="entry name" value="TRANS-ACONITATE 2-METHYLTRANSFERASE"/>
    <property type="match status" value="1"/>
</dbReference>
<dbReference type="PANTHER" id="PTHR43861">
    <property type="entry name" value="TRANS-ACONITATE 2-METHYLTRANSFERASE-RELATED"/>
    <property type="match status" value="1"/>
</dbReference>
<accession>A0A7W3TBM9</accession>
<comment type="caution">
    <text evidence="4">The sequence shown here is derived from an EMBL/GenBank/DDBJ whole genome shotgun (WGS) entry which is preliminary data.</text>
</comment>
<feature type="domain" description="Methyltransferase" evidence="3">
    <location>
        <begin position="59"/>
        <end position="158"/>
    </location>
</feature>
<name>A0A7W3TBM9_9ACTN</name>
<reference evidence="5" key="1">
    <citation type="submission" date="2019-10" db="EMBL/GenBank/DDBJ databases">
        <title>Streptomyces sp. nov., a novel actinobacterium isolated from alkaline environment.</title>
        <authorList>
            <person name="Golinska P."/>
        </authorList>
    </citation>
    <scope>NUCLEOTIDE SEQUENCE [LARGE SCALE GENOMIC DNA]</scope>
    <source>
        <strain evidence="5">DSM 42118</strain>
    </source>
</reference>
<sequence>MTPTPWTPPAWYPDELDAAGPEHLDPAFVAGFDRKQGYPDPAEDLAALRTAGVGPDATVIDLGAGTGRFAFAAAREFGRVVAVDVSPAMVAHLRERADEESGGTGGRVPIVVRGGFLSYRHEGPPADAVHTRHALHQLPDAWKAVALTRISGMLRPGGILRLRDLILDFRPAEAEERLNAWLAEAPDPETDPDVDPTTRYVRADYVEHLRTEHSTFRYLLEAMLDDAGFEILDADFPHPVFGAYTCRRR</sequence>
<dbReference type="Gene3D" id="3.40.50.150">
    <property type="entry name" value="Vaccinia Virus protein VP39"/>
    <property type="match status" value="1"/>
</dbReference>
<dbReference type="AlphaFoldDB" id="A0A7W3TBM9"/>
<protein>
    <submittedName>
        <fullName evidence="4">Methyltransferase domain-containing protein</fullName>
    </submittedName>
</protein>
<dbReference type="EMBL" id="VKHT01000119">
    <property type="protein sequence ID" value="MBB0243767.1"/>
    <property type="molecule type" value="Genomic_DNA"/>
</dbReference>
<evidence type="ECO:0000313" key="5">
    <source>
        <dbReference type="Proteomes" id="UP000538929"/>
    </source>
</evidence>
<evidence type="ECO:0000256" key="1">
    <source>
        <dbReference type="ARBA" id="ARBA00022603"/>
    </source>
</evidence>
<dbReference type="CDD" id="cd02440">
    <property type="entry name" value="AdoMet_MTases"/>
    <property type="match status" value="1"/>
</dbReference>